<comment type="caution">
    <text evidence="1">The sequence shown here is derived from an EMBL/GenBank/DDBJ whole genome shotgun (WGS) entry which is preliminary data.</text>
</comment>
<reference evidence="1 2" key="1">
    <citation type="submission" date="2023-09" db="EMBL/GenBank/DDBJ databases">
        <authorList>
            <person name="Rey-Velasco X."/>
        </authorList>
    </citation>
    <scope>NUCLEOTIDE SEQUENCE [LARGE SCALE GENOMIC DNA]</scope>
    <source>
        <strain evidence="1 2">F394</strain>
    </source>
</reference>
<evidence type="ECO:0000313" key="1">
    <source>
        <dbReference type="EMBL" id="MDT0630608.1"/>
    </source>
</evidence>
<gene>
    <name evidence="1" type="ORF">RM540_02510</name>
</gene>
<evidence type="ECO:0000313" key="2">
    <source>
        <dbReference type="Proteomes" id="UP001267426"/>
    </source>
</evidence>
<protein>
    <submittedName>
        <fullName evidence="1">Uncharacterized protein</fullName>
    </submittedName>
</protein>
<name>A0ABU3BMV5_9BACT</name>
<dbReference type="Proteomes" id="UP001267426">
    <property type="component" value="Unassembled WGS sequence"/>
</dbReference>
<accession>A0ABU3BMV5</accession>
<dbReference type="RefSeq" id="WP_311661826.1">
    <property type="nucleotide sequence ID" value="NZ_JAVRHT010000003.1"/>
</dbReference>
<sequence>MRAAPFALLLFTGCATPEAARTVVGNAAPLSDTAYPALAADAPVTVTTGDAPGPYEELAVLVVGPGRSLSDAEEMAVMHARLRREARRLGAQAVVRVAYHNLGENGTKATGTAVRLLDR</sequence>
<organism evidence="1 2">
    <name type="scientific">Rubrivirga litoralis</name>
    <dbReference type="NCBI Taxonomy" id="3075598"/>
    <lineage>
        <taxon>Bacteria</taxon>
        <taxon>Pseudomonadati</taxon>
        <taxon>Rhodothermota</taxon>
        <taxon>Rhodothermia</taxon>
        <taxon>Rhodothermales</taxon>
        <taxon>Rubricoccaceae</taxon>
        <taxon>Rubrivirga</taxon>
    </lineage>
</organism>
<proteinExistence type="predicted"/>
<dbReference type="EMBL" id="JAVRHT010000003">
    <property type="protein sequence ID" value="MDT0630608.1"/>
    <property type="molecule type" value="Genomic_DNA"/>
</dbReference>
<keyword evidence="2" id="KW-1185">Reference proteome</keyword>